<dbReference type="AlphaFoldDB" id="A0A7T5VDE2"/>
<dbReference type="Gene3D" id="2.40.50.100">
    <property type="match status" value="1"/>
</dbReference>
<dbReference type="InterPro" id="IPR050465">
    <property type="entry name" value="UPF0194_transport"/>
</dbReference>
<organism evidence="3 4">
    <name type="scientific">Desulfobulbus oligotrophicus</name>
    <dbReference type="NCBI Taxonomy" id="1909699"/>
    <lineage>
        <taxon>Bacteria</taxon>
        <taxon>Pseudomonadati</taxon>
        <taxon>Thermodesulfobacteriota</taxon>
        <taxon>Desulfobulbia</taxon>
        <taxon>Desulfobulbales</taxon>
        <taxon>Desulfobulbaceae</taxon>
        <taxon>Desulfobulbus</taxon>
    </lineage>
</organism>
<name>A0A7T5VDE2_9BACT</name>
<reference evidence="3 4" key="1">
    <citation type="submission" date="2020-05" db="EMBL/GenBank/DDBJ databases">
        <title>Complete genome of Desulfobulbus oligotrophicus.</title>
        <authorList>
            <person name="Podar M."/>
        </authorList>
    </citation>
    <scope>NUCLEOTIDE SEQUENCE [LARGE SCALE GENOMIC DNA]</scope>
    <source>
        <strain evidence="3 4">Prop6</strain>
    </source>
</reference>
<dbReference type="SUPFAM" id="SSF111369">
    <property type="entry name" value="HlyD-like secretion proteins"/>
    <property type="match status" value="1"/>
</dbReference>
<dbReference type="KEGG" id="dog:HP555_08210"/>
<dbReference type="Proteomes" id="UP000596092">
    <property type="component" value="Chromosome"/>
</dbReference>
<dbReference type="EMBL" id="CP054140">
    <property type="protein sequence ID" value="QQG65849.1"/>
    <property type="molecule type" value="Genomic_DNA"/>
</dbReference>
<evidence type="ECO:0000313" key="4">
    <source>
        <dbReference type="Proteomes" id="UP000596092"/>
    </source>
</evidence>
<proteinExistence type="predicted"/>
<dbReference type="PANTHER" id="PTHR32347">
    <property type="entry name" value="EFFLUX SYSTEM COMPONENT YKNX-RELATED"/>
    <property type="match status" value="1"/>
</dbReference>
<protein>
    <submittedName>
        <fullName evidence="3">HlyD family efflux transporter periplasmic adaptor subunit</fullName>
    </submittedName>
</protein>
<dbReference type="Gene3D" id="1.10.287.470">
    <property type="entry name" value="Helix hairpin bin"/>
    <property type="match status" value="1"/>
</dbReference>
<dbReference type="GO" id="GO:0030313">
    <property type="term" value="C:cell envelope"/>
    <property type="evidence" value="ECO:0007669"/>
    <property type="project" value="UniProtKB-SubCell"/>
</dbReference>
<keyword evidence="4" id="KW-1185">Reference proteome</keyword>
<keyword evidence="2" id="KW-0175">Coiled coil</keyword>
<accession>A0A7T5VDE2</accession>
<evidence type="ECO:0000313" key="3">
    <source>
        <dbReference type="EMBL" id="QQG65849.1"/>
    </source>
</evidence>
<gene>
    <name evidence="3" type="ORF">HP555_08210</name>
</gene>
<sequence length="452" mass="49486">MSISIHTDTASPDAVATALEARARRALSLEELTFSIANDAFAALAFRQALVLSSAAGSGSLLTVSGLARLGEDTPYVLWVHRLWPWLRQQLADSSGWLTLEEMAEVLPPDLRQGWEEWWPGGVFVVALPSRAGDVLGWVCFLPEHPPSPLQEALLQRVAQTWGYCWEMLTSNRSDGWLNRLKKTGRRQWMVAGVLILLLLIPVRQSVLAPAEVVSLDTTVVASPLDGVIKSMHVRPNQPVRSGQPLFSLDDTTLRSRWEIVQQSVAVADAELLAATQKAFDTPEGRSSLSLLSGRAQEKRAELAAIQAQLQRVNVAAERDGVVVFTDPDDWLGRPVSTGERIMQLANPDRPGVLIHVPAAEAVAFEVNAPAKLFLTVDPLHPQKAVISESSFQAVVSPTGVAGYRVRAEFIDTTVSARLGLRGTAKIYGERVPLVYGLLRRPLATLREWTGW</sequence>
<evidence type="ECO:0000256" key="2">
    <source>
        <dbReference type="ARBA" id="ARBA00023054"/>
    </source>
</evidence>
<comment type="subcellular location">
    <subcellularLocation>
        <location evidence="1">Cell envelope</location>
    </subcellularLocation>
</comment>
<evidence type="ECO:0000256" key="1">
    <source>
        <dbReference type="ARBA" id="ARBA00004196"/>
    </source>
</evidence>
<dbReference type="RefSeq" id="WP_199261417.1">
    <property type="nucleotide sequence ID" value="NZ_CP054140.1"/>
</dbReference>
<dbReference type="PANTHER" id="PTHR32347:SF23">
    <property type="entry name" value="BLL5650 PROTEIN"/>
    <property type="match status" value="1"/>
</dbReference>